<protein>
    <recommendedName>
        <fullName evidence="10">Flagellar protein FliL</fullName>
    </recommendedName>
</protein>
<dbReference type="RefSeq" id="WP_022014289.1">
    <property type="nucleotide sequence ID" value="NZ_DBGBRS010000127.1"/>
</dbReference>
<evidence type="ECO:0000256" key="9">
    <source>
        <dbReference type="ARBA" id="ARBA00023136"/>
    </source>
</evidence>
<evidence type="ECO:0000256" key="6">
    <source>
        <dbReference type="ARBA" id="ARBA00022692"/>
    </source>
</evidence>
<comment type="similarity">
    <text evidence="3 10">Belongs to the FliL family.</text>
</comment>
<comment type="subcellular location">
    <subcellularLocation>
        <location evidence="2">Cell membrane</location>
        <topology evidence="2">Single-pass membrane protein</topology>
    </subcellularLocation>
</comment>
<evidence type="ECO:0000256" key="7">
    <source>
        <dbReference type="ARBA" id="ARBA00022779"/>
    </source>
</evidence>
<dbReference type="InterPro" id="IPR005503">
    <property type="entry name" value="FliL"/>
</dbReference>
<name>A0AAW3JVS2_9FIRM</name>
<dbReference type="Proteomes" id="UP000050833">
    <property type="component" value="Unassembled WGS sequence"/>
</dbReference>
<dbReference type="Pfam" id="PF03748">
    <property type="entry name" value="FliL"/>
    <property type="match status" value="1"/>
</dbReference>
<dbReference type="GO" id="GO:0005886">
    <property type="term" value="C:plasma membrane"/>
    <property type="evidence" value="ECO:0007669"/>
    <property type="project" value="UniProtKB-SubCell"/>
</dbReference>
<feature type="transmembrane region" description="Helical" evidence="10">
    <location>
        <begin position="6"/>
        <end position="29"/>
    </location>
</feature>
<dbReference type="GO" id="GO:0071973">
    <property type="term" value="P:bacterial-type flagellum-dependent cell motility"/>
    <property type="evidence" value="ECO:0007669"/>
    <property type="project" value="InterPro"/>
</dbReference>
<evidence type="ECO:0000256" key="4">
    <source>
        <dbReference type="ARBA" id="ARBA00022475"/>
    </source>
</evidence>
<dbReference type="GO" id="GO:0006935">
    <property type="term" value="P:chemotaxis"/>
    <property type="evidence" value="ECO:0007669"/>
    <property type="project" value="UniProtKB-KW"/>
</dbReference>
<evidence type="ECO:0000313" key="11">
    <source>
        <dbReference type="EMBL" id="KQC86704.1"/>
    </source>
</evidence>
<keyword evidence="5 10" id="KW-0145">Chemotaxis</keyword>
<keyword evidence="8 10" id="KW-1133">Transmembrane helix</keyword>
<dbReference type="EMBL" id="LLKB01000001">
    <property type="protein sequence ID" value="KQC86704.1"/>
    <property type="molecule type" value="Genomic_DNA"/>
</dbReference>
<comment type="caution">
    <text evidence="11">The sequence shown here is derived from an EMBL/GenBank/DDBJ whole genome shotgun (WGS) entry which is preliminary data.</text>
</comment>
<evidence type="ECO:0000256" key="5">
    <source>
        <dbReference type="ARBA" id="ARBA00022500"/>
    </source>
</evidence>
<keyword evidence="12" id="KW-1185">Reference proteome</keyword>
<dbReference type="GO" id="GO:0009425">
    <property type="term" value="C:bacterial-type flagellum basal body"/>
    <property type="evidence" value="ECO:0007669"/>
    <property type="project" value="InterPro"/>
</dbReference>
<keyword evidence="9 10" id="KW-0472">Membrane</keyword>
<evidence type="ECO:0000256" key="2">
    <source>
        <dbReference type="ARBA" id="ARBA00004162"/>
    </source>
</evidence>
<organism evidence="11 12">
    <name type="scientific">Butyribacter intestini</name>
    <dbReference type="NCBI Taxonomy" id="1703332"/>
    <lineage>
        <taxon>Bacteria</taxon>
        <taxon>Bacillati</taxon>
        <taxon>Bacillota</taxon>
        <taxon>Clostridia</taxon>
        <taxon>Lachnospirales</taxon>
        <taxon>Lachnospiraceae</taxon>
        <taxon>Butyribacter</taxon>
    </lineage>
</organism>
<evidence type="ECO:0000256" key="8">
    <source>
        <dbReference type="ARBA" id="ARBA00022989"/>
    </source>
</evidence>
<gene>
    <name evidence="11" type="ORF">APZ18_05945</name>
</gene>
<evidence type="ECO:0000256" key="10">
    <source>
        <dbReference type="RuleBase" id="RU364125"/>
    </source>
</evidence>
<reference evidence="11 12" key="1">
    <citation type="submission" date="2015-10" db="EMBL/GenBank/DDBJ databases">
        <title>Butyribacter intestini gen. nov., sp. nov., a butyric acid-producing bacterium of the family Lachnospiraceae isolated from the human faeces.</title>
        <authorList>
            <person name="Zou Y."/>
            <person name="Xue W."/>
            <person name="Luo G."/>
            <person name="Lv M."/>
        </authorList>
    </citation>
    <scope>NUCLEOTIDE SEQUENCE [LARGE SCALE GENOMIC DNA]</scope>
    <source>
        <strain evidence="11 12">TF01-11</strain>
    </source>
</reference>
<keyword evidence="7 10" id="KW-0283">Flagellar rotation</keyword>
<keyword evidence="4 10" id="KW-1003">Cell membrane</keyword>
<proteinExistence type="inferred from homology"/>
<sequence length="173" mass="19339">MKKNIFSVIITVLTVVNVVLTAIMFFIMVPTFNKTNNLITQVASVLNLELDGDSDAKGDADYKISDLEDTTVSFDSQQTINLKTGSDNSQHYAMLSGYTISVNKKADDYKDFATDKVTEKSSVYTDIVRSVIQSHSKDDISEELVKKEALQQIQKKFNTKAIVGITLTNFMYQ</sequence>
<keyword evidence="6 10" id="KW-0812">Transmembrane</keyword>
<comment type="function">
    <text evidence="1 10">Controls the rotational direction of flagella during chemotaxis.</text>
</comment>
<accession>A0AAW3JVS2</accession>
<evidence type="ECO:0000313" key="12">
    <source>
        <dbReference type="Proteomes" id="UP000050833"/>
    </source>
</evidence>
<evidence type="ECO:0000256" key="1">
    <source>
        <dbReference type="ARBA" id="ARBA00002254"/>
    </source>
</evidence>
<dbReference type="AlphaFoldDB" id="A0AAW3JVS2"/>
<evidence type="ECO:0000256" key="3">
    <source>
        <dbReference type="ARBA" id="ARBA00008281"/>
    </source>
</evidence>